<organism evidence="3 4">
    <name type="scientific">Solanum commersonii</name>
    <name type="common">Commerson's wild potato</name>
    <name type="synonym">Commerson's nightshade</name>
    <dbReference type="NCBI Taxonomy" id="4109"/>
    <lineage>
        <taxon>Eukaryota</taxon>
        <taxon>Viridiplantae</taxon>
        <taxon>Streptophyta</taxon>
        <taxon>Embryophyta</taxon>
        <taxon>Tracheophyta</taxon>
        <taxon>Spermatophyta</taxon>
        <taxon>Magnoliopsida</taxon>
        <taxon>eudicotyledons</taxon>
        <taxon>Gunneridae</taxon>
        <taxon>Pentapetalae</taxon>
        <taxon>asterids</taxon>
        <taxon>lamiids</taxon>
        <taxon>Solanales</taxon>
        <taxon>Solanaceae</taxon>
        <taxon>Solanoideae</taxon>
        <taxon>Solaneae</taxon>
        <taxon>Solanum</taxon>
    </lineage>
</organism>
<keyword evidence="1" id="KW-0472">Membrane</keyword>
<dbReference type="OrthoDB" id="10303665at2759"/>
<feature type="transmembrane region" description="Helical" evidence="1">
    <location>
        <begin position="100"/>
        <end position="119"/>
    </location>
</feature>
<comment type="caution">
    <text evidence="3">The sequence shown here is derived from an EMBL/GenBank/DDBJ whole genome shotgun (WGS) entry which is preliminary data.</text>
</comment>
<keyword evidence="2" id="KW-0732">Signal</keyword>
<evidence type="ECO:0000256" key="1">
    <source>
        <dbReference type="SAM" id="Phobius"/>
    </source>
</evidence>
<keyword evidence="1" id="KW-1133">Transmembrane helix</keyword>
<keyword evidence="1" id="KW-0812">Transmembrane</keyword>
<proteinExistence type="predicted"/>
<name>A0A9J6ATA3_SOLCO</name>
<gene>
    <name evidence="3" type="ORF">H5410_012749</name>
</gene>
<dbReference type="AlphaFoldDB" id="A0A9J6ATA3"/>
<sequence>MHMAVATKLVVFFAILCLFCVCSAHASKGCPFKYLYQQYASSISIDHRQHPSIHVNNNTSHDPDFFAQHQWLRNHIIAMHTEKSTGKNDNHNWGSYMAEAAKLVGFFVVLLAILRLFCVDHAPKECPFKFLYKKYGNSISSSSTTTTTHGTFIRRIDHHQQASNDPGAVFDQHQWLKNHISMMQKKFGNDN</sequence>
<feature type="signal peptide" evidence="2">
    <location>
        <begin position="1"/>
        <end position="26"/>
    </location>
</feature>
<protein>
    <submittedName>
        <fullName evidence="3">Uncharacterized protein</fullName>
    </submittedName>
</protein>
<evidence type="ECO:0000313" key="3">
    <source>
        <dbReference type="EMBL" id="KAG5627531.1"/>
    </source>
</evidence>
<accession>A0A9J6ATA3</accession>
<evidence type="ECO:0000256" key="2">
    <source>
        <dbReference type="SAM" id="SignalP"/>
    </source>
</evidence>
<dbReference type="EMBL" id="JACXVP010000002">
    <property type="protein sequence ID" value="KAG5627531.1"/>
    <property type="molecule type" value="Genomic_DNA"/>
</dbReference>
<keyword evidence="4" id="KW-1185">Reference proteome</keyword>
<reference evidence="3 4" key="1">
    <citation type="submission" date="2020-09" db="EMBL/GenBank/DDBJ databases">
        <title>De no assembly of potato wild relative species, Solanum commersonii.</title>
        <authorList>
            <person name="Cho K."/>
        </authorList>
    </citation>
    <scope>NUCLEOTIDE SEQUENCE [LARGE SCALE GENOMIC DNA]</scope>
    <source>
        <strain evidence="3">LZ3.2</strain>
        <tissue evidence="3">Leaf</tissue>
    </source>
</reference>
<feature type="chain" id="PRO_5039951395" evidence="2">
    <location>
        <begin position="27"/>
        <end position="191"/>
    </location>
</feature>
<dbReference type="Proteomes" id="UP000824120">
    <property type="component" value="Chromosome 2"/>
</dbReference>
<evidence type="ECO:0000313" key="4">
    <source>
        <dbReference type="Proteomes" id="UP000824120"/>
    </source>
</evidence>